<evidence type="ECO:0000313" key="1">
    <source>
        <dbReference type="EMBL" id="GEB35867.1"/>
    </source>
</evidence>
<reference evidence="1 2" key="1">
    <citation type="submission" date="2019-06" db="EMBL/GenBank/DDBJ databases">
        <title>Whole genome shotgun sequence of Brevibacillus parabrevis NBRC 12334.</title>
        <authorList>
            <person name="Hosoyama A."/>
            <person name="Uohara A."/>
            <person name="Ohji S."/>
            <person name="Ichikawa N."/>
        </authorList>
    </citation>
    <scope>NUCLEOTIDE SEQUENCE [LARGE SCALE GENOMIC DNA]</scope>
    <source>
        <strain evidence="1 2">NBRC 12334</strain>
    </source>
</reference>
<comment type="caution">
    <text evidence="1">The sequence shown here is derived from an EMBL/GenBank/DDBJ whole genome shotgun (WGS) entry which is preliminary data.</text>
</comment>
<accession>A0A4Y3PRR9</accession>
<dbReference type="AlphaFoldDB" id="A0A4Y3PRR9"/>
<sequence>MSQAKKREPQLIDSVLKGTFPYEETRGNACRIEVGTEKTRVVNYLFEHLEDEADVEYTIETTELKQLIEAWVVELEEFRAQAK</sequence>
<protein>
    <submittedName>
        <fullName evidence="1">Uncharacterized protein</fullName>
    </submittedName>
</protein>
<proteinExistence type="predicted"/>
<dbReference type="Proteomes" id="UP000316882">
    <property type="component" value="Unassembled WGS sequence"/>
</dbReference>
<organism evidence="1 2">
    <name type="scientific">Brevibacillus parabrevis</name>
    <dbReference type="NCBI Taxonomy" id="54914"/>
    <lineage>
        <taxon>Bacteria</taxon>
        <taxon>Bacillati</taxon>
        <taxon>Bacillota</taxon>
        <taxon>Bacilli</taxon>
        <taxon>Bacillales</taxon>
        <taxon>Paenibacillaceae</taxon>
        <taxon>Brevibacillus</taxon>
    </lineage>
</organism>
<name>A0A4Y3PRR9_BREPA</name>
<gene>
    <name evidence="1" type="ORF">BPA01_54470</name>
</gene>
<dbReference type="EMBL" id="BJMH01000061">
    <property type="protein sequence ID" value="GEB35867.1"/>
    <property type="molecule type" value="Genomic_DNA"/>
</dbReference>
<keyword evidence="2" id="KW-1185">Reference proteome</keyword>
<evidence type="ECO:0000313" key="2">
    <source>
        <dbReference type="Proteomes" id="UP000316882"/>
    </source>
</evidence>